<feature type="region of interest" description="Disordered" evidence="2">
    <location>
        <begin position="37"/>
        <end position="57"/>
    </location>
</feature>
<sequence length="480" mass="52097">MASLTFSLRSSSELLAPALRKACDRCPSGSQAKETSVLAAGSMPSSSSSSSSCDPFLLDDRPTTPRSSYPIPNFCSPSLNNGLLFDLAADASTTETPSFDMLYFDRLYPVFSVLDGHQLDSTASCDQYALVSSLSAAITAQLNLVDPSTINRPSSSSASSALCSSATSMEQHHLPGQVWADHALQARQAWDYMSAPTESTIMTSFFLFVYHDNVKQPQKAGYYLREAIGFALALALDDPDTGSVLLRSTIPLPQVFTSPQPKLIFGFVSLVHLFKCVDDKFVSLWRTSRAVLTWERPSAPSVASDTGQAALQGTLCAAVVAGQRVDGELVEVQRLDIAVTQQWLHLLAWQFQGAQAARSRRVPFVVSRETLGVVTRADRQALKAHGIGVEQKLFAIACCVSDVLQRSAEIDRDAVSTGHQYLHGFIRVLSSFRNRESESLQPLLARATKTLTAELSVPPTLTLPRDSKVSRRGGEWPGCQ</sequence>
<comment type="caution">
    <text evidence="3">The sequence shown here is derived from an EMBL/GenBank/DDBJ whole genome shotgun (WGS) entry which is preliminary data.</text>
</comment>
<evidence type="ECO:0000256" key="1">
    <source>
        <dbReference type="ARBA" id="ARBA00023242"/>
    </source>
</evidence>
<dbReference type="PANTHER" id="PTHR31668">
    <property type="entry name" value="GLUCOSE TRANSPORT TRANSCRIPTION REGULATOR RGT1-RELATED-RELATED"/>
    <property type="match status" value="1"/>
</dbReference>
<reference evidence="3" key="1">
    <citation type="journal article" date="2021" name="J Fungi (Basel)">
        <title>Genomic and Metabolomic Analyses of the Marine Fungus Emericellopsis cladophorae: Insights into Saltwater Adaptability Mechanisms and Its Biosynthetic Potential.</title>
        <authorList>
            <person name="Goncalves M.F.M."/>
            <person name="Hilario S."/>
            <person name="Van de Peer Y."/>
            <person name="Esteves A.C."/>
            <person name="Alves A."/>
        </authorList>
    </citation>
    <scope>NUCLEOTIDE SEQUENCE</scope>
    <source>
        <strain evidence="3">MUM 19.33</strain>
    </source>
</reference>
<dbReference type="AlphaFoldDB" id="A0A9P9XUF5"/>
<dbReference type="PANTHER" id="PTHR31668:SF19">
    <property type="entry name" value="ZN(2)-C6 FUNGAL-TYPE DOMAIN-CONTAINING PROTEIN-RELATED"/>
    <property type="match status" value="1"/>
</dbReference>
<dbReference type="RefSeq" id="XP_051358855.1">
    <property type="nucleotide sequence ID" value="XM_051510203.1"/>
</dbReference>
<protein>
    <submittedName>
        <fullName evidence="3">Amylase cluster transcriptional regulator AmyR</fullName>
    </submittedName>
</protein>
<evidence type="ECO:0000313" key="4">
    <source>
        <dbReference type="Proteomes" id="UP001055219"/>
    </source>
</evidence>
<dbReference type="EMBL" id="JAGIXG020000086">
    <property type="protein sequence ID" value="KAI6777999.1"/>
    <property type="molecule type" value="Genomic_DNA"/>
</dbReference>
<name>A0A9P9XUF5_9HYPO</name>
<dbReference type="GeneID" id="75833871"/>
<dbReference type="InterPro" id="IPR050797">
    <property type="entry name" value="Carb_Metab_Trans_Reg"/>
</dbReference>
<proteinExistence type="predicted"/>
<reference evidence="3" key="2">
    <citation type="submission" date="2022-07" db="EMBL/GenBank/DDBJ databases">
        <authorList>
            <person name="Goncalves M.F.M."/>
            <person name="Hilario S."/>
            <person name="Van De Peer Y."/>
            <person name="Esteves A.C."/>
            <person name="Alves A."/>
        </authorList>
    </citation>
    <scope>NUCLEOTIDE SEQUENCE</scope>
    <source>
        <strain evidence="3">MUM 19.33</strain>
    </source>
</reference>
<keyword evidence="4" id="KW-1185">Reference proteome</keyword>
<organism evidence="3 4">
    <name type="scientific">Emericellopsis cladophorae</name>
    <dbReference type="NCBI Taxonomy" id="2686198"/>
    <lineage>
        <taxon>Eukaryota</taxon>
        <taxon>Fungi</taxon>
        <taxon>Dikarya</taxon>
        <taxon>Ascomycota</taxon>
        <taxon>Pezizomycotina</taxon>
        <taxon>Sordariomycetes</taxon>
        <taxon>Hypocreomycetidae</taxon>
        <taxon>Hypocreales</taxon>
        <taxon>Bionectriaceae</taxon>
        <taxon>Emericellopsis</taxon>
    </lineage>
</organism>
<evidence type="ECO:0000256" key="2">
    <source>
        <dbReference type="SAM" id="MobiDB-lite"/>
    </source>
</evidence>
<dbReference type="OrthoDB" id="4132249at2759"/>
<dbReference type="Proteomes" id="UP001055219">
    <property type="component" value="Unassembled WGS sequence"/>
</dbReference>
<accession>A0A9P9XUF5</accession>
<gene>
    <name evidence="3" type="ORF">J7T54_007396</name>
</gene>
<evidence type="ECO:0000313" key="3">
    <source>
        <dbReference type="EMBL" id="KAI6777999.1"/>
    </source>
</evidence>
<keyword evidence="1" id="KW-0539">Nucleus</keyword>